<reference evidence="13" key="1">
    <citation type="submission" date="2021-01" db="EMBL/GenBank/DDBJ databases">
        <title>Whole genome shotgun sequence of Virgisporangium aliadipatigenens NBRC 105644.</title>
        <authorList>
            <person name="Komaki H."/>
            <person name="Tamura T."/>
        </authorList>
    </citation>
    <scope>NUCLEOTIDE SEQUENCE</scope>
    <source>
        <strain evidence="13">NBRC 105644</strain>
    </source>
</reference>
<dbReference type="PROSITE" id="PS51892">
    <property type="entry name" value="SUBTILASE"/>
    <property type="match status" value="1"/>
</dbReference>
<dbReference type="CDD" id="cd04852">
    <property type="entry name" value="Peptidases_S8_3"/>
    <property type="match status" value="1"/>
</dbReference>
<dbReference type="GO" id="GO:0006508">
    <property type="term" value="P:proteolysis"/>
    <property type="evidence" value="ECO:0007669"/>
    <property type="project" value="UniProtKB-KW"/>
</dbReference>
<protein>
    <recommendedName>
        <fullName evidence="15">Serine protease</fullName>
    </recommendedName>
</protein>
<evidence type="ECO:0000259" key="9">
    <source>
        <dbReference type="Pfam" id="PF00082"/>
    </source>
</evidence>
<comment type="similarity">
    <text evidence="1 6">Belongs to the peptidase S8 family.</text>
</comment>
<evidence type="ECO:0000259" key="11">
    <source>
        <dbReference type="Pfam" id="PF05922"/>
    </source>
</evidence>
<dbReference type="Pfam" id="PF02225">
    <property type="entry name" value="PA"/>
    <property type="match status" value="1"/>
</dbReference>
<comment type="caution">
    <text evidence="13">The sequence shown here is derived from an EMBL/GenBank/DDBJ whole genome shotgun (WGS) entry which is preliminary data.</text>
</comment>
<evidence type="ECO:0000259" key="12">
    <source>
        <dbReference type="Pfam" id="PF17766"/>
    </source>
</evidence>
<dbReference type="PANTHER" id="PTHR10795">
    <property type="entry name" value="PROPROTEIN CONVERTASE SUBTILISIN/KEXIN"/>
    <property type="match status" value="1"/>
</dbReference>
<dbReference type="AlphaFoldDB" id="A0A8J4DXR2"/>
<feature type="active site" description="Charge relay system" evidence="5 6">
    <location>
        <position position="582"/>
    </location>
</feature>
<evidence type="ECO:0000256" key="1">
    <source>
        <dbReference type="ARBA" id="ARBA00011073"/>
    </source>
</evidence>
<name>A0A8J4DXR2_9ACTN</name>
<feature type="domain" description="Peptidase S8/S53" evidence="9">
    <location>
        <begin position="178"/>
        <end position="640"/>
    </location>
</feature>
<feature type="compositionally biased region" description="Basic and acidic residues" evidence="7">
    <location>
        <begin position="247"/>
        <end position="257"/>
    </location>
</feature>
<dbReference type="InterPro" id="IPR015500">
    <property type="entry name" value="Peptidase_S8_subtilisin-rel"/>
</dbReference>
<dbReference type="Gene3D" id="2.60.40.2310">
    <property type="match status" value="1"/>
</dbReference>
<dbReference type="EMBL" id="BOPF01000075">
    <property type="protein sequence ID" value="GIJ52332.1"/>
    <property type="molecule type" value="Genomic_DNA"/>
</dbReference>
<dbReference type="InterPro" id="IPR046450">
    <property type="entry name" value="PA_dom_sf"/>
</dbReference>
<evidence type="ECO:0000256" key="2">
    <source>
        <dbReference type="ARBA" id="ARBA00022670"/>
    </source>
</evidence>
<dbReference type="Pfam" id="PF00082">
    <property type="entry name" value="Peptidase_S8"/>
    <property type="match status" value="1"/>
</dbReference>
<dbReference type="Pfam" id="PF05922">
    <property type="entry name" value="Inhibitor_I9"/>
    <property type="match status" value="1"/>
</dbReference>
<dbReference type="PRINTS" id="PR00723">
    <property type="entry name" value="SUBTILISIN"/>
</dbReference>
<keyword evidence="14" id="KW-1185">Reference proteome</keyword>
<dbReference type="SUPFAM" id="SSF52025">
    <property type="entry name" value="PA domain"/>
    <property type="match status" value="1"/>
</dbReference>
<feature type="domain" description="PA" evidence="10">
    <location>
        <begin position="431"/>
        <end position="503"/>
    </location>
</feature>
<gene>
    <name evidence="13" type="ORF">Val02_92180</name>
</gene>
<evidence type="ECO:0000256" key="3">
    <source>
        <dbReference type="ARBA" id="ARBA00022801"/>
    </source>
</evidence>
<feature type="domain" description="Inhibitor I9" evidence="11">
    <location>
        <begin position="91"/>
        <end position="149"/>
    </location>
</feature>
<evidence type="ECO:0000313" key="14">
    <source>
        <dbReference type="Proteomes" id="UP000619260"/>
    </source>
</evidence>
<evidence type="ECO:0000256" key="5">
    <source>
        <dbReference type="PIRSR" id="PIRSR615500-1"/>
    </source>
</evidence>
<dbReference type="CDD" id="cd02120">
    <property type="entry name" value="PA_subtilisin_like"/>
    <property type="match status" value="1"/>
</dbReference>
<keyword evidence="4 6" id="KW-0720">Serine protease</keyword>
<evidence type="ECO:0000259" key="10">
    <source>
        <dbReference type="Pfam" id="PF02225"/>
    </source>
</evidence>
<evidence type="ECO:0000313" key="13">
    <source>
        <dbReference type="EMBL" id="GIJ52332.1"/>
    </source>
</evidence>
<dbReference type="Gene3D" id="3.30.70.80">
    <property type="entry name" value="Peptidase S8 propeptide/proteinase inhibitor I9"/>
    <property type="match status" value="1"/>
</dbReference>
<dbReference type="InterPro" id="IPR000209">
    <property type="entry name" value="Peptidase_S8/S53_dom"/>
</dbReference>
<dbReference type="InterPro" id="IPR023828">
    <property type="entry name" value="Peptidase_S8_Ser-AS"/>
</dbReference>
<dbReference type="Proteomes" id="UP000619260">
    <property type="component" value="Unassembled WGS sequence"/>
</dbReference>
<dbReference type="GO" id="GO:0004252">
    <property type="term" value="F:serine-type endopeptidase activity"/>
    <property type="evidence" value="ECO:0007669"/>
    <property type="project" value="UniProtKB-UniRule"/>
</dbReference>
<evidence type="ECO:0000256" key="4">
    <source>
        <dbReference type="ARBA" id="ARBA00022825"/>
    </source>
</evidence>
<evidence type="ECO:0000256" key="6">
    <source>
        <dbReference type="PROSITE-ProRule" id="PRU01240"/>
    </source>
</evidence>
<feature type="chain" id="PRO_5035171218" description="Serine protease" evidence="8">
    <location>
        <begin position="36"/>
        <end position="1000"/>
    </location>
</feature>
<keyword evidence="2 6" id="KW-0645">Protease</keyword>
<dbReference type="InterPro" id="IPR010259">
    <property type="entry name" value="S8pro/Inhibitor_I9"/>
</dbReference>
<dbReference type="InterPro" id="IPR037045">
    <property type="entry name" value="S8pro/Inhibitor_I9_sf"/>
</dbReference>
<sequence length="1000" mass="102285">MQLIDRRGRRGPAAAALVLASVAAVTLVTPGSGSAAPSSDGSSALYIVQLAGNPLATYNGGVGNIPATKPTAGGKLDTKAWNYNAYREHLRTSRQQALKDAGLASSTKPVRQYEVSFNGFAAELTVGQAEKLKKTPGVVNVYKDKTYSAQTVTTPDFLGMSGQNGVWQQQFNGQSNAGEGMIIGVIDSGFWPESPSFAALPEPRPDADTIANKWYGICDTGETDPITCNNKVIGARYFRVSQNFSVGEHRSPRDRNGHGTHTASTAAGVPADANVAGTSLGTAVGMAPAARLAIYKALWHNPATGSAGGTGTDLIGAIDAAVSDGVDVINYSIGDDDDTPSPIDIAFYHAALAGVFIAASAGNAGPGANTVDNADPWMTTVGAGTHPVRYSKSVTLGNGATYEGAGVGATVPSAGLVDAANSGVAGSTPANAGACVANTLDPAKVTGKIVLCARGVNARVDKSAEVKRAGGVGMVQYNPSPNNLVAEIHSVPSTHLGTTEGQAVKAYIASAGAGATAAIGPTEKKAQAAPGVTAFSSVGPVDYNKGDLLKPDILAPGVDIVAAYSPEANPARSNYNLLSGTSMASPHIAGIAALIKQANPTWTPSMVQSALMTTATQTDNQGQPIQRPDLGVAATPLEYGAGHVRPGAAFNPGLVYQSGPLEWIQYLCGTGIDLPLGEDSESACATTGSIDPSDLNYPSISVGDLRIKQKITRTVTNTTNQASVYFARVQAPPGVTVTVTPSTLTVLPRRSATYTIEITRTSAPLDQFTQGSLSWSDLRGHTVKSPIVVRPQSLDAPATVTGTGTSGSAQIKVGTYYSGQLKASAAGLVAPSIDTYKLSGTEQGFNVNAPATGPGVARKTINVPNTNRAVRFSTVNGDYPAGADIDLYVYLNGELVGVGGSGGPEETVTLGGGGTYDVFVVQYAKAPGVGTQDVKLYTHVLDSTPGSLSVSPATQNVTTGQQATVTASWSGLTPGVRYLGVVDFADATASRGQTLVDVRA</sequence>
<accession>A0A8J4DXR2</accession>
<evidence type="ECO:0008006" key="15">
    <source>
        <dbReference type="Google" id="ProtNLM"/>
    </source>
</evidence>
<evidence type="ECO:0000256" key="8">
    <source>
        <dbReference type="SAM" id="SignalP"/>
    </source>
</evidence>
<dbReference type="SUPFAM" id="SSF52743">
    <property type="entry name" value="Subtilisin-like"/>
    <property type="match status" value="1"/>
</dbReference>
<dbReference type="InterPro" id="IPR036852">
    <property type="entry name" value="Peptidase_S8/S53_dom_sf"/>
</dbReference>
<organism evidence="13 14">
    <name type="scientific">Virgisporangium aliadipatigenens</name>
    <dbReference type="NCBI Taxonomy" id="741659"/>
    <lineage>
        <taxon>Bacteria</taxon>
        <taxon>Bacillati</taxon>
        <taxon>Actinomycetota</taxon>
        <taxon>Actinomycetes</taxon>
        <taxon>Micromonosporales</taxon>
        <taxon>Micromonosporaceae</taxon>
        <taxon>Virgisporangium</taxon>
    </lineage>
</organism>
<dbReference type="Gene3D" id="3.50.30.30">
    <property type="match status" value="1"/>
</dbReference>
<dbReference type="InterPro" id="IPR034197">
    <property type="entry name" value="Peptidases_S8_3"/>
</dbReference>
<feature type="active site" description="Charge relay system" evidence="5 6">
    <location>
        <position position="187"/>
    </location>
</feature>
<feature type="region of interest" description="Disordered" evidence="7">
    <location>
        <begin position="247"/>
        <end position="266"/>
    </location>
</feature>
<dbReference type="Pfam" id="PF17766">
    <property type="entry name" value="fn3_6"/>
    <property type="match status" value="1"/>
</dbReference>
<feature type="signal peptide" evidence="8">
    <location>
        <begin position="1"/>
        <end position="35"/>
    </location>
</feature>
<feature type="domain" description="Subtilisin-like protease fibronectin type-III" evidence="12">
    <location>
        <begin position="694"/>
        <end position="789"/>
    </location>
</feature>
<dbReference type="PROSITE" id="PS00138">
    <property type="entry name" value="SUBTILASE_SER"/>
    <property type="match status" value="1"/>
</dbReference>
<feature type="active site" description="Charge relay system" evidence="5 6">
    <location>
        <position position="258"/>
    </location>
</feature>
<dbReference type="InterPro" id="IPR045051">
    <property type="entry name" value="SBT"/>
</dbReference>
<dbReference type="InterPro" id="IPR041469">
    <property type="entry name" value="Subtilisin-like_FN3"/>
</dbReference>
<evidence type="ECO:0000256" key="7">
    <source>
        <dbReference type="SAM" id="MobiDB-lite"/>
    </source>
</evidence>
<keyword evidence="3 6" id="KW-0378">Hydrolase</keyword>
<keyword evidence="8" id="KW-0732">Signal</keyword>
<dbReference type="Gene3D" id="3.40.50.200">
    <property type="entry name" value="Peptidase S8/S53 domain"/>
    <property type="match status" value="1"/>
</dbReference>
<dbReference type="InterPro" id="IPR003137">
    <property type="entry name" value="PA_domain"/>
</dbReference>
<proteinExistence type="inferred from homology"/>